<organism evidence="1 2">
    <name type="scientific">Capnocytophaga cynodegmi</name>
    <dbReference type="NCBI Taxonomy" id="28189"/>
    <lineage>
        <taxon>Bacteria</taxon>
        <taxon>Pseudomonadati</taxon>
        <taxon>Bacteroidota</taxon>
        <taxon>Flavobacteriia</taxon>
        <taxon>Flavobacteriales</taxon>
        <taxon>Flavobacteriaceae</taxon>
        <taxon>Capnocytophaga</taxon>
    </lineage>
</organism>
<name>A0A286NTF5_9FLAO</name>
<gene>
    <name evidence="1" type="ORF">CGC48_00855</name>
</gene>
<evidence type="ECO:0000313" key="2">
    <source>
        <dbReference type="Proteomes" id="UP000242855"/>
    </source>
</evidence>
<dbReference type="RefSeq" id="WP_095897402.1">
    <property type="nucleotide sequence ID" value="NZ_CP022378.1"/>
</dbReference>
<dbReference type="GeneID" id="96780343"/>
<dbReference type="Proteomes" id="UP000242855">
    <property type="component" value="Chromosome"/>
</dbReference>
<reference evidence="1 2" key="1">
    <citation type="journal article" date="2017" name="Genome Announc.">
        <title>Twelve Complete Reference Genomes of Clinical Isolates in the Capnocytophaga Genus.</title>
        <authorList>
            <person name="Villarma A."/>
            <person name="Gulvik C.A."/>
            <person name="Rowe L.A."/>
            <person name="Sheth M."/>
            <person name="Juieng P."/>
            <person name="Nicholson A.C."/>
            <person name="Loparev V.N."/>
            <person name="McQuiston J.R."/>
        </authorList>
    </citation>
    <scope>NUCLEOTIDE SEQUENCE [LARGE SCALE GENOMIC DNA]</scope>
    <source>
        <strain evidence="1 2">G7591</strain>
    </source>
</reference>
<sequence length="141" mass="17079">MEGDFFKKVDEIRSKTIEEEVKKEREILSAENYADYIFFNEVVIPVFQETFENYKIVKQERGVLEIGTTRFFGEYGEYDIEYILKFERDKTIVLENYTAGKCISRNVPFDFEFYRNHRENSKEYFKDYLEGLFIELAKRGY</sequence>
<protein>
    <submittedName>
        <fullName evidence="1">Uncharacterized protein</fullName>
    </submittedName>
</protein>
<dbReference type="AlphaFoldDB" id="A0A286NTF5"/>
<dbReference type="KEGG" id="ccyn:CGC48_00855"/>
<dbReference type="EMBL" id="CP022378">
    <property type="protein sequence ID" value="ATA67294.1"/>
    <property type="molecule type" value="Genomic_DNA"/>
</dbReference>
<evidence type="ECO:0000313" key="1">
    <source>
        <dbReference type="EMBL" id="ATA67294.1"/>
    </source>
</evidence>
<accession>A0A286NTF5</accession>
<proteinExistence type="predicted"/>